<feature type="transmembrane region" description="Helical" evidence="6">
    <location>
        <begin position="147"/>
        <end position="179"/>
    </location>
</feature>
<dbReference type="PANTHER" id="PTHR43701">
    <property type="entry name" value="MEMBRANE TRANSPORTER PROTEIN MJ0441-RELATED"/>
    <property type="match status" value="1"/>
</dbReference>
<dbReference type="InterPro" id="IPR051598">
    <property type="entry name" value="TSUP/Inactive_protease-like"/>
</dbReference>
<evidence type="ECO:0000256" key="5">
    <source>
        <dbReference type="ARBA" id="ARBA00023136"/>
    </source>
</evidence>
<name>A0A1M5N6J8_9GAMM</name>
<feature type="transmembrane region" description="Helical" evidence="6">
    <location>
        <begin position="104"/>
        <end position="126"/>
    </location>
</feature>
<keyword evidence="6" id="KW-1003">Cell membrane</keyword>
<dbReference type="PANTHER" id="PTHR43701:SF2">
    <property type="entry name" value="MEMBRANE TRANSPORTER PROTEIN YJNA-RELATED"/>
    <property type="match status" value="1"/>
</dbReference>
<evidence type="ECO:0000313" key="8">
    <source>
        <dbReference type="Proteomes" id="UP000199758"/>
    </source>
</evidence>
<dbReference type="STRING" id="490188.SAMN04488068_1632"/>
<dbReference type="GO" id="GO:0005886">
    <property type="term" value="C:plasma membrane"/>
    <property type="evidence" value="ECO:0007669"/>
    <property type="project" value="UniProtKB-SubCell"/>
</dbReference>
<dbReference type="RefSeq" id="WP_072896348.1">
    <property type="nucleotide sequence ID" value="NZ_FQWZ01000003.1"/>
</dbReference>
<gene>
    <name evidence="7" type="ORF">SAMN04488068_1632</name>
</gene>
<evidence type="ECO:0000256" key="6">
    <source>
        <dbReference type="RuleBase" id="RU363041"/>
    </source>
</evidence>
<evidence type="ECO:0000256" key="2">
    <source>
        <dbReference type="ARBA" id="ARBA00009142"/>
    </source>
</evidence>
<feature type="transmembrane region" description="Helical" evidence="6">
    <location>
        <begin position="215"/>
        <end position="237"/>
    </location>
</feature>
<evidence type="ECO:0000256" key="4">
    <source>
        <dbReference type="ARBA" id="ARBA00022989"/>
    </source>
</evidence>
<reference evidence="7 8" key="1">
    <citation type="submission" date="2016-11" db="EMBL/GenBank/DDBJ databases">
        <authorList>
            <person name="Jaros S."/>
            <person name="Januszkiewicz K."/>
            <person name="Wedrychowicz H."/>
        </authorList>
    </citation>
    <scope>NUCLEOTIDE SEQUENCE [LARGE SCALE GENOMIC DNA]</scope>
    <source>
        <strain evidence="7 8">CGMCC 1.7049</strain>
    </source>
</reference>
<dbReference type="Pfam" id="PF01925">
    <property type="entry name" value="TauE"/>
    <property type="match status" value="1"/>
</dbReference>
<protein>
    <recommendedName>
        <fullName evidence="6">Probable membrane transporter protein</fullName>
    </recommendedName>
</protein>
<evidence type="ECO:0000256" key="3">
    <source>
        <dbReference type="ARBA" id="ARBA00022692"/>
    </source>
</evidence>
<evidence type="ECO:0000256" key="1">
    <source>
        <dbReference type="ARBA" id="ARBA00004141"/>
    </source>
</evidence>
<dbReference type="Proteomes" id="UP000199758">
    <property type="component" value="Unassembled WGS sequence"/>
</dbReference>
<keyword evidence="4 6" id="KW-1133">Transmembrane helix</keyword>
<feature type="transmembrane region" description="Helical" evidence="6">
    <location>
        <begin position="73"/>
        <end position="92"/>
    </location>
</feature>
<keyword evidence="8" id="KW-1185">Reference proteome</keyword>
<accession>A0A1M5N6J8</accession>
<sequence length="262" mass="27292">MNDLWLNAGAGLGVGILVGLTGVGGGSLMTPIMVLLFGVAPATAVGTDLWFAAITKIVGGWVHGKKGTIDWEVLRRMFYGSLPAAILTLLWLHYSGAGTSHSKLMMQTLGFVLILTSVAAVFRTKFHALGERIRSRKPIEFKTAQPVMTVVAGAVLGFLVTFTSIGAGALGAVMLLYLYPRRLTASSLVGTDIVHAIPLTILAGTGHLLMGNVNVNLLGALLIGSVPGIIIGSLASAKVPEKLLRSGISLILVAVGLKMILS</sequence>
<dbReference type="EMBL" id="FQWZ01000003">
    <property type="protein sequence ID" value="SHG84623.1"/>
    <property type="molecule type" value="Genomic_DNA"/>
</dbReference>
<feature type="transmembrane region" description="Helical" evidence="6">
    <location>
        <begin position="185"/>
        <end position="203"/>
    </location>
</feature>
<comment type="subcellular location">
    <subcellularLocation>
        <location evidence="6">Cell membrane</location>
        <topology evidence="6">Multi-pass membrane protein</topology>
    </subcellularLocation>
    <subcellularLocation>
        <location evidence="1">Membrane</location>
        <topology evidence="1">Multi-pass membrane protein</topology>
    </subcellularLocation>
</comment>
<proteinExistence type="inferred from homology"/>
<organism evidence="7 8">
    <name type="scientific">Hydrocarboniphaga daqingensis</name>
    <dbReference type="NCBI Taxonomy" id="490188"/>
    <lineage>
        <taxon>Bacteria</taxon>
        <taxon>Pseudomonadati</taxon>
        <taxon>Pseudomonadota</taxon>
        <taxon>Gammaproteobacteria</taxon>
        <taxon>Nevskiales</taxon>
        <taxon>Nevskiaceae</taxon>
        <taxon>Hydrocarboniphaga</taxon>
    </lineage>
</organism>
<dbReference type="InterPro" id="IPR002781">
    <property type="entry name" value="TM_pro_TauE-like"/>
</dbReference>
<keyword evidence="3 6" id="KW-0812">Transmembrane</keyword>
<comment type="similarity">
    <text evidence="2 6">Belongs to the 4-toluene sulfonate uptake permease (TSUP) (TC 2.A.102) family.</text>
</comment>
<keyword evidence="5 6" id="KW-0472">Membrane</keyword>
<feature type="transmembrane region" description="Helical" evidence="6">
    <location>
        <begin position="5"/>
        <end position="26"/>
    </location>
</feature>
<evidence type="ECO:0000313" key="7">
    <source>
        <dbReference type="EMBL" id="SHG84623.1"/>
    </source>
</evidence>
<dbReference type="AlphaFoldDB" id="A0A1M5N6J8"/>
<dbReference type="OrthoDB" id="5189995at2"/>